<proteinExistence type="predicted"/>
<dbReference type="EMBL" id="MN689778">
    <property type="protein sequence ID" value="QGZ13396.1"/>
    <property type="molecule type" value="Genomic_DNA"/>
</dbReference>
<evidence type="ECO:0000313" key="1">
    <source>
        <dbReference type="EMBL" id="QGZ13396.1"/>
    </source>
</evidence>
<protein>
    <submittedName>
        <fullName evidence="1">Uncharacterized protein</fullName>
    </submittedName>
</protein>
<sequence>MTPTLLEWQRKHGITAEALADLVTMVGLDVPRSTKDTPEARVQDAIRLCASKNGAILWRNTVGALKDENGRLIRYGLCNDTKKLNENIKSSDLIGITPVMITDEMVGSLVGVFTAVEVKKSDWKFLQSDKRACAQLKFGQIVIAKGGIFTFANSEEQYEKAITGKRKTK</sequence>
<name>A0A6B9J257_9CAUD</name>
<gene>
    <name evidence="1" type="ORF">KLPPOU148_024</name>
</gene>
<dbReference type="Proteomes" id="UP000432177">
    <property type="component" value="Segment"/>
</dbReference>
<organism evidence="1 2">
    <name type="scientific">Klebsiella phage vB_KpnM_15-38_KLPPOU148</name>
    <dbReference type="NCBI Taxonomy" id="2686208"/>
    <lineage>
        <taxon>Viruses</taxon>
        <taxon>Duplodnaviria</taxon>
        <taxon>Heunggongvirae</taxon>
        <taxon>Uroviricota</taxon>
        <taxon>Caudoviricetes</taxon>
        <taxon>Jameshumphriesvirinae</taxon>
        <taxon>Parissaclayvirus</taxon>
        <taxon>Parissaclayvirus POU148</taxon>
    </lineage>
</organism>
<keyword evidence="2" id="KW-1185">Reference proteome</keyword>
<evidence type="ECO:0000313" key="2">
    <source>
        <dbReference type="Proteomes" id="UP000432177"/>
    </source>
</evidence>
<reference evidence="1 2" key="1">
    <citation type="submission" date="2019-11" db="EMBL/GenBank/DDBJ databases">
        <title>Complete Genome Sequence of the Klebsiella phage vB_KpnS_POU148.</title>
        <authorList>
            <person name="Pourcel C."/>
            <person name="Essoh C."/>
        </authorList>
    </citation>
    <scope>NUCLEOTIDE SEQUENCE [LARGE SCALE GENOMIC DNA]</scope>
</reference>
<accession>A0A6B9J257</accession>